<sequence length="189" mass="21184">MIQNSLASTLIGFPGLVPVFLLRMFTDCLSSSVVTVSTGRVTLCLKKLQNWCSSFIFEEYQRFSAGFSDMMGVQAGWSCQRVMITLCWNASNTRNSDYMSFGYKSMRSPGDMLGADEVIDMQPVMAYEEFAFYQEATPGYFFMLGMQDVTKPRHKCVHSSYFMLNEGVIPYGAALHASLAARYLLSCTS</sequence>
<dbReference type="PANTHER" id="PTHR11014">
    <property type="entry name" value="PEPTIDASE M20 FAMILY MEMBER"/>
    <property type="match status" value="1"/>
</dbReference>
<dbReference type="Gene3D" id="3.40.630.10">
    <property type="entry name" value="Zn peptidases"/>
    <property type="match status" value="1"/>
</dbReference>
<name>A0ABR2SBM0_9ROSI</name>
<dbReference type="InterPro" id="IPR017439">
    <property type="entry name" value="Amidohydrolase"/>
</dbReference>
<keyword evidence="2" id="KW-1185">Reference proteome</keyword>
<evidence type="ECO:0000313" key="1">
    <source>
        <dbReference type="EMBL" id="KAK9022638.1"/>
    </source>
</evidence>
<accession>A0ABR2SBM0</accession>
<dbReference type="SUPFAM" id="SSF53187">
    <property type="entry name" value="Zn-dependent exopeptidases"/>
    <property type="match status" value="1"/>
</dbReference>
<gene>
    <name evidence="1" type="ORF">V6N11_002885</name>
</gene>
<organism evidence="1 2">
    <name type="scientific">Hibiscus sabdariffa</name>
    <name type="common">roselle</name>
    <dbReference type="NCBI Taxonomy" id="183260"/>
    <lineage>
        <taxon>Eukaryota</taxon>
        <taxon>Viridiplantae</taxon>
        <taxon>Streptophyta</taxon>
        <taxon>Embryophyta</taxon>
        <taxon>Tracheophyta</taxon>
        <taxon>Spermatophyta</taxon>
        <taxon>Magnoliopsida</taxon>
        <taxon>eudicotyledons</taxon>
        <taxon>Gunneridae</taxon>
        <taxon>Pentapetalae</taxon>
        <taxon>rosids</taxon>
        <taxon>malvids</taxon>
        <taxon>Malvales</taxon>
        <taxon>Malvaceae</taxon>
        <taxon>Malvoideae</taxon>
        <taxon>Hibiscus</taxon>
    </lineage>
</organism>
<proteinExistence type="predicted"/>
<protein>
    <submittedName>
        <fullName evidence="1">Uncharacterized protein</fullName>
    </submittedName>
</protein>
<evidence type="ECO:0000313" key="2">
    <source>
        <dbReference type="Proteomes" id="UP001396334"/>
    </source>
</evidence>
<dbReference type="PANTHER" id="PTHR11014:SF55">
    <property type="entry name" value="IAA-AMINO ACID HYDROLASE ILR1-LIKE 4"/>
    <property type="match status" value="1"/>
</dbReference>
<dbReference type="Proteomes" id="UP001396334">
    <property type="component" value="Unassembled WGS sequence"/>
</dbReference>
<dbReference type="EMBL" id="JBBPBN010000015">
    <property type="protein sequence ID" value="KAK9022638.1"/>
    <property type="molecule type" value="Genomic_DNA"/>
</dbReference>
<comment type="caution">
    <text evidence="1">The sequence shown here is derived from an EMBL/GenBank/DDBJ whole genome shotgun (WGS) entry which is preliminary data.</text>
</comment>
<reference evidence="1 2" key="1">
    <citation type="journal article" date="2024" name="G3 (Bethesda)">
        <title>Genome assembly of Hibiscus sabdariffa L. provides insights into metabolisms of medicinal natural products.</title>
        <authorList>
            <person name="Kim T."/>
        </authorList>
    </citation>
    <scope>NUCLEOTIDE SEQUENCE [LARGE SCALE GENOMIC DNA]</scope>
    <source>
        <strain evidence="1">TK-2024</strain>
        <tissue evidence="1">Old leaves</tissue>
    </source>
</reference>